<comment type="caution">
    <text evidence="1">The sequence shown here is derived from an EMBL/GenBank/DDBJ whole genome shotgun (WGS) entry which is preliminary data.</text>
</comment>
<dbReference type="Proteomes" id="UP000012065">
    <property type="component" value="Unassembled WGS sequence"/>
</dbReference>
<evidence type="ECO:0000313" key="2">
    <source>
        <dbReference type="Proteomes" id="UP000012065"/>
    </source>
</evidence>
<accession>M5BMZ0</accession>
<dbReference type="AlphaFoldDB" id="M5BMZ0"/>
<organism evidence="1 2">
    <name type="scientific">Thanatephorus cucumeris (strain AG1-IB / isolate 7/3/14)</name>
    <name type="common">Lettuce bottom rot fungus</name>
    <name type="synonym">Rhizoctonia solani</name>
    <dbReference type="NCBI Taxonomy" id="1108050"/>
    <lineage>
        <taxon>Eukaryota</taxon>
        <taxon>Fungi</taxon>
        <taxon>Dikarya</taxon>
        <taxon>Basidiomycota</taxon>
        <taxon>Agaricomycotina</taxon>
        <taxon>Agaricomycetes</taxon>
        <taxon>Cantharellales</taxon>
        <taxon>Ceratobasidiaceae</taxon>
        <taxon>Rhizoctonia</taxon>
        <taxon>Rhizoctonia solani AG-1</taxon>
    </lineage>
</organism>
<protein>
    <submittedName>
        <fullName evidence="1">Uncharacterized protein</fullName>
    </submittedName>
</protein>
<dbReference type="HOGENOM" id="CLU_2689527_0_0_1"/>
<reference evidence="1 2" key="1">
    <citation type="journal article" date="2013" name="J. Biotechnol.">
        <title>Establishment and interpretation of the genome sequence of the phytopathogenic fungus Rhizoctonia solani AG1-IB isolate 7/3/14.</title>
        <authorList>
            <person name="Wibberg D.W."/>
            <person name="Jelonek L.J."/>
            <person name="Rupp O.R."/>
            <person name="Hennig M.H."/>
            <person name="Eikmeyer F.E."/>
            <person name="Goesmann A.G."/>
            <person name="Hartmann A.H."/>
            <person name="Borriss R.B."/>
            <person name="Grosch R.G."/>
            <person name="Puehler A.P."/>
            <person name="Schlueter A.S."/>
        </authorList>
    </citation>
    <scope>NUCLEOTIDE SEQUENCE [LARGE SCALE GENOMIC DNA]</scope>
    <source>
        <strain evidence="2">AG1-IB / isolate 7/3/14</strain>
    </source>
</reference>
<name>M5BMZ0_THACB</name>
<gene>
    <name evidence="1" type="ORF">BN14_02311</name>
</gene>
<evidence type="ECO:0000313" key="1">
    <source>
        <dbReference type="EMBL" id="CCO28316.1"/>
    </source>
</evidence>
<sequence length="74" mass="8135">MIRKRGPAAAAPAIGAAAVIGLHLSSRSILDGRCFYYGPNHECVFDIGCCCFDHEQRSRYDELGGSDHRLQLQL</sequence>
<dbReference type="EMBL" id="CAOJ01003115">
    <property type="protein sequence ID" value="CCO28316.1"/>
    <property type="molecule type" value="Genomic_DNA"/>
</dbReference>
<proteinExistence type="predicted"/>